<evidence type="ECO:0000313" key="2">
    <source>
        <dbReference type="EMBL" id="TQV85082.1"/>
    </source>
</evidence>
<dbReference type="InterPro" id="IPR036390">
    <property type="entry name" value="WH_DNA-bd_sf"/>
</dbReference>
<dbReference type="NCBIfam" id="NF033788">
    <property type="entry name" value="HTH_metalloreg"/>
    <property type="match status" value="1"/>
</dbReference>
<sequence length="123" mass="14313">MRCLVAKTKQEPLDQVFMALADGTRRKMVHMLAESELSVSELSEPFDMSLAAVSKHIKVLENARLIKRRIEGRSHIFQLVPEQLTGALDWISIYRYFWSKRMDNLEQLFNESEQVNEGKKSED</sequence>
<dbReference type="PANTHER" id="PTHR38600:SF2">
    <property type="entry name" value="SLL0088 PROTEIN"/>
    <property type="match status" value="1"/>
</dbReference>
<dbReference type="SUPFAM" id="SSF46785">
    <property type="entry name" value="Winged helix' DNA-binding domain"/>
    <property type="match status" value="1"/>
</dbReference>
<dbReference type="InterPro" id="IPR011991">
    <property type="entry name" value="ArsR-like_HTH"/>
</dbReference>
<evidence type="ECO:0000259" key="1">
    <source>
        <dbReference type="PROSITE" id="PS50987"/>
    </source>
</evidence>
<dbReference type="EMBL" id="VIKS01000013">
    <property type="protein sequence ID" value="TQV85082.1"/>
    <property type="molecule type" value="Genomic_DNA"/>
</dbReference>
<dbReference type="GO" id="GO:0003700">
    <property type="term" value="F:DNA-binding transcription factor activity"/>
    <property type="evidence" value="ECO:0007669"/>
    <property type="project" value="InterPro"/>
</dbReference>
<organism evidence="2 3">
    <name type="scientific">Aliikangiella coralliicola</name>
    <dbReference type="NCBI Taxonomy" id="2592383"/>
    <lineage>
        <taxon>Bacteria</taxon>
        <taxon>Pseudomonadati</taxon>
        <taxon>Pseudomonadota</taxon>
        <taxon>Gammaproteobacteria</taxon>
        <taxon>Oceanospirillales</taxon>
        <taxon>Pleioneaceae</taxon>
        <taxon>Aliikangiella</taxon>
    </lineage>
</organism>
<comment type="caution">
    <text evidence="2">The sequence shown here is derived from an EMBL/GenBank/DDBJ whole genome shotgun (WGS) entry which is preliminary data.</text>
</comment>
<keyword evidence="3" id="KW-1185">Reference proteome</keyword>
<dbReference type="CDD" id="cd00090">
    <property type="entry name" value="HTH_ARSR"/>
    <property type="match status" value="1"/>
</dbReference>
<protein>
    <submittedName>
        <fullName evidence="2">Winged helix-turn-helix transcriptional regulator</fullName>
    </submittedName>
</protein>
<dbReference type="PANTHER" id="PTHR38600">
    <property type="entry name" value="TRANSCRIPTIONAL REGULATORY PROTEIN"/>
    <property type="match status" value="1"/>
</dbReference>
<proteinExistence type="predicted"/>
<feature type="domain" description="HTH arsR-type" evidence="1">
    <location>
        <begin position="5"/>
        <end position="99"/>
    </location>
</feature>
<name>A0A545U6I4_9GAMM</name>
<reference evidence="2 3" key="1">
    <citation type="submission" date="2019-07" db="EMBL/GenBank/DDBJ databases">
        <title>Draft genome for Aliikangiella sp. M105.</title>
        <authorList>
            <person name="Wang G."/>
        </authorList>
    </citation>
    <scope>NUCLEOTIDE SEQUENCE [LARGE SCALE GENOMIC DNA]</scope>
    <source>
        <strain evidence="2 3">M105</strain>
    </source>
</reference>
<dbReference type="PRINTS" id="PR00778">
    <property type="entry name" value="HTHARSR"/>
</dbReference>
<dbReference type="Pfam" id="PF01022">
    <property type="entry name" value="HTH_5"/>
    <property type="match status" value="1"/>
</dbReference>
<dbReference type="PROSITE" id="PS50987">
    <property type="entry name" value="HTH_ARSR_2"/>
    <property type="match status" value="1"/>
</dbReference>
<dbReference type="InterPro" id="IPR001845">
    <property type="entry name" value="HTH_ArsR_DNA-bd_dom"/>
</dbReference>
<dbReference type="Proteomes" id="UP000315439">
    <property type="component" value="Unassembled WGS sequence"/>
</dbReference>
<dbReference type="OrthoDB" id="46768at2"/>
<gene>
    <name evidence="2" type="ORF">FLL46_22090</name>
</gene>
<dbReference type="InterPro" id="IPR036388">
    <property type="entry name" value="WH-like_DNA-bd_sf"/>
</dbReference>
<dbReference type="AlphaFoldDB" id="A0A545U6I4"/>
<dbReference type="Gene3D" id="1.10.10.10">
    <property type="entry name" value="Winged helix-like DNA-binding domain superfamily/Winged helix DNA-binding domain"/>
    <property type="match status" value="1"/>
</dbReference>
<dbReference type="SMART" id="SM00418">
    <property type="entry name" value="HTH_ARSR"/>
    <property type="match status" value="1"/>
</dbReference>
<accession>A0A545U6I4</accession>
<evidence type="ECO:0000313" key="3">
    <source>
        <dbReference type="Proteomes" id="UP000315439"/>
    </source>
</evidence>